<reference evidence="2" key="1">
    <citation type="submission" date="2021-05" db="EMBL/GenBank/DDBJ databases">
        <authorList>
            <person name="Alioto T."/>
            <person name="Alioto T."/>
            <person name="Gomez Garrido J."/>
        </authorList>
    </citation>
    <scope>NUCLEOTIDE SEQUENCE</scope>
</reference>
<name>A0A8D8PV14_9HEMI</name>
<evidence type="ECO:0000313" key="2">
    <source>
        <dbReference type="EMBL" id="CAG6615009.1"/>
    </source>
</evidence>
<sequence length="113" mass="12875">MTFSLALNDRNNEVVMPVYMSHPLVSSFSQNFPNLSFFLHHFQHSFICHPFCPLYPHHSPPTSQMIHCTASCSSSPSTLSSSFSYYISNDSLYSILLILSVHFILIILLLHLK</sequence>
<dbReference type="EMBL" id="HBUF01031762">
    <property type="protein sequence ID" value="CAG6615009.1"/>
    <property type="molecule type" value="Transcribed_RNA"/>
</dbReference>
<protein>
    <submittedName>
        <fullName evidence="2">Uncharacterized protein</fullName>
    </submittedName>
</protein>
<keyword evidence="1" id="KW-0472">Membrane</keyword>
<evidence type="ECO:0000256" key="1">
    <source>
        <dbReference type="SAM" id="Phobius"/>
    </source>
</evidence>
<keyword evidence="1" id="KW-1133">Transmembrane helix</keyword>
<keyword evidence="1" id="KW-0812">Transmembrane</keyword>
<dbReference type="AlphaFoldDB" id="A0A8D8PV14"/>
<organism evidence="2">
    <name type="scientific">Cacopsylla melanoneura</name>
    <dbReference type="NCBI Taxonomy" id="428564"/>
    <lineage>
        <taxon>Eukaryota</taxon>
        <taxon>Metazoa</taxon>
        <taxon>Ecdysozoa</taxon>
        <taxon>Arthropoda</taxon>
        <taxon>Hexapoda</taxon>
        <taxon>Insecta</taxon>
        <taxon>Pterygota</taxon>
        <taxon>Neoptera</taxon>
        <taxon>Paraneoptera</taxon>
        <taxon>Hemiptera</taxon>
        <taxon>Sternorrhyncha</taxon>
        <taxon>Psylloidea</taxon>
        <taxon>Psyllidae</taxon>
        <taxon>Psyllinae</taxon>
        <taxon>Cacopsylla</taxon>
    </lineage>
</organism>
<accession>A0A8D8PV14</accession>
<feature type="transmembrane region" description="Helical" evidence="1">
    <location>
        <begin position="92"/>
        <end position="112"/>
    </location>
</feature>
<proteinExistence type="predicted"/>